<reference evidence="3" key="1">
    <citation type="submission" date="2017-01" db="EMBL/GenBank/DDBJ databases">
        <authorList>
            <person name="Varghese N."/>
            <person name="Submissions S."/>
        </authorList>
    </citation>
    <scope>NUCLEOTIDE SEQUENCE [LARGE SCALE GENOMIC DNA]</scope>
    <source>
        <strain evidence="3">ATCC 51758</strain>
    </source>
</reference>
<evidence type="ECO:0000313" key="3">
    <source>
        <dbReference type="Proteomes" id="UP000186819"/>
    </source>
</evidence>
<name>A0A1N6XKF0_9RHOO</name>
<dbReference type="Proteomes" id="UP000186819">
    <property type="component" value="Unassembled WGS sequence"/>
</dbReference>
<dbReference type="EMBL" id="FTMD01000009">
    <property type="protein sequence ID" value="SIR02750.1"/>
    <property type="molecule type" value="Genomic_DNA"/>
</dbReference>
<evidence type="ECO:0008006" key="4">
    <source>
        <dbReference type="Google" id="ProtNLM"/>
    </source>
</evidence>
<keyword evidence="3" id="KW-1185">Reference proteome</keyword>
<accession>A0A1N6XKF0</accession>
<sequence length="99" mass="10897">MTAVIVGGDRVAPYQDYLHRRGYAPVRHWDGRRGSDSRRAIPADARLMVIMVDQVNHGLAGKMRRLARERGVPVIFCQRSLPQLAAELGLLEGEGSCAG</sequence>
<proteinExistence type="inferred from homology"/>
<dbReference type="RefSeq" id="WP_170879109.1">
    <property type="nucleotide sequence ID" value="NZ_FTMD01000009.1"/>
</dbReference>
<dbReference type="Pfam" id="PF10087">
    <property type="entry name" value="DUF2325"/>
    <property type="match status" value="1"/>
</dbReference>
<dbReference type="AlphaFoldDB" id="A0A1N6XKF0"/>
<evidence type="ECO:0000256" key="1">
    <source>
        <dbReference type="ARBA" id="ARBA00007189"/>
    </source>
</evidence>
<evidence type="ECO:0000313" key="2">
    <source>
        <dbReference type="EMBL" id="SIR02750.1"/>
    </source>
</evidence>
<protein>
    <recommendedName>
        <fullName evidence="4">DUF2325 domain-containing protein</fullName>
    </recommendedName>
</protein>
<organism evidence="2 3">
    <name type="scientific">Aromatoleum tolulyticum</name>
    <dbReference type="NCBI Taxonomy" id="34027"/>
    <lineage>
        <taxon>Bacteria</taxon>
        <taxon>Pseudomonadati</taxon>
        <taxon>Pseudomonadota</taxon>
        <taxon>Betaproteobacteria</taxon>
        <taxon>Rhodocyclales</taxon>
        <taxon>Rhodocyclaceae</taxon>
        <taxon>Aromatoleum</taxon>
    </lineage>
</organism>
<gene>
    <name evidence="2" type="ORF">SAMN05421829_10917</name>
</gene>
<dbReference type="InterPro" id="IPR016772">
    <property type="entry name" value="UCP020408"/>
</dbReference>
<comment type="similarity">
    <text evidence="1">Belongs to the UPF0751 family.</text>
</comment>